<keyword evidence="4" id="KW-1003">Cell membrane</keyword>
<dbReference type="PANTHER" id="PTHR13502">
    <property type="entry name" value="CDC42 SMALL EFFECTOR PROTEIN HOMOLOG"/>
    <property type="match status" value="1"/>
</dbReference>
<keyword evidence="6" id="KW-0133">Cell shape</keyword>
<dbReference type="InterPro" id="IPR039056">
    <property type="entry name" value="SPEC"/>
</dbReference>
<dbReference type="InterPro" id="IPR036936">
    <property type="entry name" value="CRIB_dom_sf"/>
</dbReference>
<evidence type="ECO:0000313" key="13">
    <source>
        <dbReference type="EMBL" id="GFY76251.1"/>
    </source>
</evidence>
<comment type="subcellular location">
    <subcellularLocation>
        <location evidence="1">Cell membrane</location>
        <topology evidence="1">Lipid-anchor</topology>
    </subcellularLocation>
    <subcellularLocation>
        <location evidence="2">Cytoplasm</location>
        <location evidence="2">Cytoskeleton</location>
    </subcellularLocation>
</comment>
<evidence type="ECO:0000256" key="10">
    <source>
        <dbReference type="ARBA" id="ARBA00023288"/>
    </source>
</evidence>
<keyword evidence="8" id="KW-0564">Palmitate</keyword>
<evidence type="ECO:0000259" key="12">
    <source>
        <dbReference type="PROSITE" id="PS50108"/>
    </source>
</evidence>
<accession>A0A8X7CQ06</accession>
<keyword evidence="14" id="KW-1185">Reference proteome</keyword>
<dbReference type="GO" id="GO:0035023">
    <property type="term" value="P:regulation of Rho protein signal transduction"/>
    <property type="evidence" value="ECO:0007669"/>
    <property type="project" value="InterPro"/>
</dbReference>
<evidence type="ECO:0000313" key="14">
    <source>
        <dbReference type="Proteomes" id="UP000886998"/>
    </source>
</evidence>
<evidence type="ECO:0000256" key="1">
    <source>
        <dbReference type="ARBA" id="ARBA00004193"/>
    </source>
</evidence>
<evidence type="ECO:0000256" key="2">
    <source>
        <dbReference type="ARBA" id="ARBA00004245"/>
    </source>
</evidence>
<dbReference type="GO" id="GO:0005856">
    <property type="term" value="C:cytoskeleton"/>
    <property type="evidence" value="ECO:0007669"/>
    <property type="project" value="UniProtKB-SubCell"/>
</dbReference>
<evidence type="ECO:0000256" key="8">
    <source>
        <dbReference type="ARBA" id="ARBA00023139"/>
    </source>
</evidence>
<evidence type="ECO:0000256" key="4">
    <source>
        <dbReference type="ARBA" id="ARBA00022475"/>
    </source>
</evidence>
<evidence type="ECO:0000256" key="7">
    <source>
        <dbReference type="ARBA" id="ARBA00023136"/>
    </source>
</evidence>
<name>A0A8X7CQ06_9ARAC</name>
<evidence type="ECO:0000256" key="9">
    <source>
        <dbReference type="ARBA" id="ARBA00023212"/>
    </source>
</evidence>
<keyword evidence="5" id="KW-0963">Cytoplasm</keyword>
<dbReference type="OrthoDB" id="6414737at2759"/>
<dbReference type="GO" id="GO:0008360">
    <property type="term" value="P:regulation of cell shape"/>
    <property type="evidence" value="ECO:0007669"/>
    <property type="project" value="UniProtKB-KW"/>
</dbReference>
<protein>
    <submittedName>
        <fullName evidence="13">CDC42 small effector protein 2</fullName>
    </submittedName>
</protein>
<evidence type="ECO:0000256" key="3">
    <source>
        <dbReference type="ARBA" id="ARBA00005720"/>
    </source>
</evidence>
<proteinExistence type="inferred from homology"/>
<gene>
    <name evidence="13" type="primary">CDC42SE2</name>
    <name evidence="13" type="ORF">TNIN_420881</name>
</gene>
<dbReference type="CDD" id="cd00132">
    <property type="entry name" value="CRIB"/>
    <property type="match status" value="1"/>
</dbReference>
<feature type="region of interest" description="Disordered" evidence="11">
    <location>
        <begin position="36"/>
        <end position="55"/>
    </location>
</feature>
<dbReference type="GO" id="GO:0005886">
    <property type="term" value="C:plasma membrane"/>
    <property type="evidence" value="ECO:0007669"/>
    <property type="project" value="UniProtKB-SubCell"/>
</dbReference>
<evidence type="ECO:0000256" key="6">
    <source>
        <dbReference type="ARBA" id="ARBA00022960"/>
    </source>
</evidence>
<dbReference type="PROSITE" id="PS50108">
    <property type="entry name" value="CRIB"/>
    <property type="match status" value="1"/>
</dbReference>
<evidence type="ECO:0000256" key="11">
    <source>
        <dbReference type="SAM" id="MobiDB-lite"/>
    </source>
</evidence>
<dbReference type="FunFam" id="3.90.810.10:FF:000004">
    <property type="entry name" value="CDC42 small effector protein 2"/>
    <property type="match status" value="1"/>
</dbReference>
<dbReference type="Gene3D" id="3.90.810.10">
    <property type="entry name" value="CRIB domain"/>
    <property type="match status" value="1"/>
</dbReference>
<reference evidence="13" key="1">
    <citation type="submission" date="2020-08" db="EMBL/GenBank/DDBJ databases">
        <title>Multicomponent nature underlies the extraordinary mechanical properties of spider dragline silk.</title>
        <authorList>
            <person name="Kono N."/>
            <person name="Nakamura H."/>
            <person name="Mori M."/>
            <person name="Yoshida Y."/>
            <person name="Ohtoshi R."/>
            <person name="Malay A.D."/>
            <person name="Moran D.A.P."/>
            <person name="Tomita M."/>
            <person name="Numata K."/>
            <person name="Arakawa K."/>
        </authorList>
    </citation>
    <scope>NUCLEOTIDE SEQUENCE</scope>
</reference>
<dbReference type="EMBL" id="BMAV01021828">
    <property type="protein sequence ID" value="GFY76251.1"/>
    <property type="molecule type" value="Genomic_DNA"/>
</dbReference>
<keyword evidence="10" id="KW-0449">Lipoprotein</keyword>
<comment type="similarity">
    <text evidence="3">Belongs to the CDC42SE/SPEC family.</text>
</comment>
<feature type="domain" description="CRIB" evidence="12">
    <location>
        <begin position="95"/>
        <end position="108"/>
    </location>
</feature>
<dbReference type="Proteomes" id="UP000886998">
    <property type="component" value="Unassembled WGS sequence"/>
</dbReference>
<keyword evidence="7" id="KW-0472">Membrane</keyword>
<dbReference type="InterPro" id="IPR000095">
    <property type="entry name" value="CRIB_dom"/>
</dbReference>
<dbReference type="AlphaFoldDB" id="A0A8X7CQ06"/>
<keyword evidence="9" id="KW-0206">Cytoskeleton</keyword>
<sequence>MTEFFSSTKWNLGYEPLTLSQGHPIYKAHVAPRREYREGSPFPGGKLRPLAEGGRRPRPLHFGGRMSEIWIQCFSCCITDEPPPKRRHRIDRSMIGSPTNFRHTAHVGSGDMNVHLNSLQHQMASKGGYEYAIPVNVQIPVVDVKN</sequence>
<evidence type="ECO:0000256" key="5">
    <source>
        <dbReference type="ARBA" id="ARBA00022490"/>
    </source>
</evidence>
<dbReference type="PANTHER" id="PTHR13502:SF6">
    <property type="entry name" value="CDC42 SMALL EFFECTOR PROTEIN HOMOLOG"/>
    <property type="match status" value="1"/>
</dbReference>
<organism evidence="13 14">
    <name type="scientific">Trichonephila inaurata madagascariensis</name>
    <dbReference type="NCBI Taxonomy" id="2747483"/>
    <lineage>
        <taxon>Eukaryota</taxon>
        <taxon>Metazoa</taxon>
        <taxon>Ecdysozoa</taxon>
        <taxon>Arthropoda</taxon>
        <taxon>Chelicerata</taxon>
        <taxon>Arachnida</taxon>
        <taxon>Araneae</taxon>
        <taxon>Araneomorphae</taxon>
        <taxon>Entelegynae</taxon>
        <taxon>Araneoidea</taxon>
        <taxon>Nephilidae</taxon>
        <taxon>Trichonephila</taxon>
        <taxon>Trichonephila inaurata</taxon>
    </lineage>
</organism>
<dbReference type="GO" id="GO:0031267">
    <property type="term" value="F:small GTPase binding"/>
    <property type="evidence" value="ECO:0007669"/>
    <property type="project" value="InterPro"/>
</dbReference>
<comment type="caution">
    <text evidence="13">The sequence shown here is derived from an EMBL/GenBank/DDBJ whole genome shotgun (WGS) entry which is preliminary data.</text>
</comment>
<dbReference type="Pfam" id="PF00786">
    <property type="entry name" value="PBD"/>
    <property type="match status" value="1"/>
</dbReference>